<keyword evidence="3" id="KW-1185">Reference proteome</keyword>
<gene>
    <name evidence="2" type="ORF">MEQU1_003462</name>
</gene>
<evidence type="ECO:0000313" key="3">
    <source>
        <dbReference type="Proteomes" id="UP001214415"/>
    </source>
</evidence>
<sequence>MSVFVRAPGQGRLLGYGTITFQYAESVQRVLQAVDQRHGLLRIPYGVPLEDPEAIACTSLADSARAFLASPSIRDTVATSAPLAPGTKSPIPCDHLLVTVERSERALRARSPQARADPSLLEQFDGFAGGLAERAAHYAREDRRRERQGKRKRPV</sequence>
<dbReference type="AlphaFoldDB" id="A0AAF0J1R7"/>
<protein>
    <submittedName>
        <fullName evidence="2">Uncharacterized protein</fullName>
    </submittedName>
</protein>
<feature type="compositionally biased region" description="Basic and acidic residues" evidence="1">
    <location>
        <begin position="136"/>
        <end position="145"/>
    </location>
</feature>
<evidence type="ECO:0000313" key="2">
    <source>
        <dbReference type="EMBL" id="WFD24758.1"/>
    </source>
</evidence>
<proteinExistence type="predicted"/>
<dbReference type="Proteomes" id="UP001214415">
    <property type="component" value="Chromosome 7"/>
</dbReference>
<name>A0AAF0J1R7_9BASI</name>
<organism evidence="2 3">
    <name type="scientific">Malassezia equina</name>
    <dbReference type="NCBI Taxonomy" id="1381935"/>
    <lineage>
        <taxon>Eukaryota</taxon>
        <taxon>Fungi</taxon>
        <taxon>Dikarya</taxon>
        <taxon>Basidiomycota</taxon>
        <taxon>Ustilaginomycotina</taxon>
        <taxon>Malasseziomycetes</taxon>
        <taxon>Malasseziales</taxon>
        <taxon>Malasseziaceae</taxon>
        <taxon>Malassezia</taxon>
    </lineage>
</organism>
<evidence type="ECO:0000256" key="1">
    <source>
        <dbReference type="SAM" id="MobiDB-lite"/>
    </source>
</evidence>
<feature type="region of interest" description="Disordered" evidence="1">
    <location>
        <begin position="136"/>
        <end position="155"/>
    </location>
</feature>
<reference evidence="2" key="1">
    <citation type="submission" date="2023-03" db="EMBL/GenBank/DDBJ databases">
        <title>Mating type loci evolution in Malassezia.</title>
        <authorList>
            <person name="Coelho M.A."/>
        </authorList>
    </citation>
    <scope>NUCLEOTIDE SEQUENCE</scope>
    <source>
        <strain evidence="2">CBS 12830</strain>
    </source>
</reference>
<dbReference type="EMBL" id="CP119906">
    <property type="protein sequence ID" value="WFD24758.1"/>
    <property type="molecule type" value="Genomic_DNA"/>
</dbReference>
<feature type="compositionally biased region" description="Basic residues" evidence="1">
    <location>
        <begin position="146"/>
        <end position="155"/>
    </location>
</feature>
<accession>A0AAF0J1R7</accession>